<proteinExistence type="predicted"/>
<comment type="caution">
    <text evidence="1">The sequence shown here is derived from an EMBL/GenBank/DDBJ whole genome shotgun (WGS) entry which is preliminary data.</text>
</comment>
<name>A0ABW0Q8G0_9HYPH</name>
<sequence>MSTYTLRIADSFSAASIPLARLAEYMTELAKLLGETQHVHLDDVAEGSVLLRAEVDLPAAPAVRRRVIAVRDGIGADEAMRAFSRLDDLLAHDNAVGQLLDGDGAEIIPFPGKTRPIPLSYGPFREEGTLEGEVVRIGGKDSTIHIQLRDGEKVYSGCATTKEIARRLAPHMLGPTVRLYGTGTWERLGDGTWELRSFRVSDFEVLEDVSLADAIAKLRAIPGNEWPSLPNPVETLLDERGSSTH</sequence>
<evidence type="ECO:0000313" key="1">
    <source>
        <dbReference type="EMBL" id="MFC5518949.1"/>
    </source>
</evidence>
<gene>
    <name evidence="1" type="ORF">ACFPP9_24515</name>
</gene>
<evidence type="ECO:0000313" key="2">
    <source>
        <dbReference type="Proteomes" id="UP001596150"/>
    </source>
</evidence>
<accession>A0ABW0Q8G0</accession>
<dbReference type="Proteomes" id="UP001596150">
    <property type="component" value="Unassembled WGS sequence"/>
</dbReference>
<organism evidence="1 2">
    <name type="scientific">Kaistia terrae</name>
    <dbReference type="NCBI Taxonomy" id="537017"/>
    <lineage>
        <taxon>Bacteria</taxon>
        <taxon>Pseudomonadati</taxon>
        <taxon>Pseudomonadota</taxon>
        <taxon>Alphaproteobacteria</taxon>
        <taxon>Hyphomicrobiales</taxon>
        <taxon>Kaistiaceae</taxon>
        <taxon>Kaistia</taxon>
    </lineage>
</organism>
<reference evidence="2" key="1">
    <citation type="journal article" date="2019" name="Int. J. Syst. Evol. Microbiol.">
        <title>The Global Catalogue of Microorganisms (GCM) 10K type strain sequencing project: providing services to taxonomists for standard genome sequencing and annotation.</title>
        <authorList>
            <consortium name="The Broad Institute Genomics Platform"/>
            <consortium name="The Broad Institute Genome Sequencing Center for Infectious Disease"/>
            <person name="Wu L."/>
            <person name="Ma J."/>
        </authorList>
    </citation>
    <scope>NUCLEOTIDE SEQUENCE [LARGE SCALE GENOMIC DNA]</scope>
    <source>
        <strain evidence="2">KACC 12633</strain>
    </source>
</reference>
<dbReference type="EMBL" id="JBHSML010000030">
    <property type="protein sequence ID" value="MFC5518949.1"/>
    <property type="molecule type" value="Genomic_DNA"/>
</dbReference>
<keyword evidence="2" id="KW-1185">Reference proteome</keyword>
<protein>
    <submittedName>
        <fullName evidence="1">Uncharacterized protein</fullName>
    </submittedName>
</protein>
<dbReference type="RefSeq" id="WP_266346387.1">
    <property type="nucleotide sequence ID" value="NZ_JAPKNH010000016.1"/>
</dbReference>